<feature type="transmembrane region" description="Helical" evidence="2">
    <location>
        <begin position="67"/>
        <end position="90"/>
    </location>
</feature>
<sequence length="251" mass="26801">MTKILELPKRRGAATRESRIAAETAQRTKRQGKTAGGSLVVGGVPSVDLLPTEVHVDRRERAVVRRAWLAVLILAIAAATAVVLVSMLAAQADAQLEQARQETGALLLQQQQFRDVRAIEKQSELLRAAQAVGGSTEVEWQPTLQRIQDLLPSGVTITGVQVDSATPLEAYPQGTSPLQGQRIATLTIDAASTTLPSVPAWLDSLKGIPAFVDANANSVTLDAATNVYTVDMTIHLDDDAFSGEYDLKGKS</sequence>
<keyword evidence="4" id="KW-1185">Reference proteome</keyword>
<feature type="compositionally biased region" description="Basic and acidic residues" evidence="1">
    <location>
        <begin position="8"/>
        <end position="20"/>
    </location>
</feature>
<evidence type="ECO:0000313" key="4">
    <source>
        <dbReference type="Proteomes" id="UP001235720"/>
    </source>
</evidence>
<comment type="caution">
    <text evidence="3">The sequence shown here is derived from an EMBL/GenBank/DDBJ whole genome shotgun (WGS) entry which is preliminary data.</text>
</comment>
<protein>
    <recommendedName>
        <fullName evidence="5">Tfp pilus assembly protein PilN</fullName>
    </recommendedName>
</protein>
<name>A0ABT7TID1_9MICO</name>
<evidence type="ECO:0000313" key="3">
    <source>
        <dbReference type="EMBL" id="MDM7889276.1"/>
    </source>
</evidence>
<evidence type="ECO:0000256" key="1">
    <source>
        <dbReference type="SAM" id="MobiDB-lite"/>
    </source>
</evidence>
<organism evidence="3 4">
    <name type="scientific">Curtobacterium subtropicum</name>
    <dbReference type="NCBI Taxonomy" id="3055138"/>
    <lineage>
        <taxon>Bacteria</taxon>
        <taxon>Bacillati</taxon>
        <taxon>Actinomycetota</taxon>
        <taxon>Actinomycetes</taxon>
        <taxon>Micrococcales</taxon>
        <taxon>Microbacteriaceae</taxon>
        <taxon>Curtobacterium</taxon>
    </lineage>
</organism>
<keyword evidence="2" id="KW-0812">Transmembrane</keyword>
<dbReference type="EMBL" id="JAUCMM010000009">
    <property type="protein sequence ID" value="MDM7889276.1"/>
    <property type="molecule type" value="Genomic_DNA"/>
</dbReference>
<reference evidence="3 4" key="1">
    <citation type="submission" date="2023-06" db="EMBL/GenBank/DDBJ databases">
        <authorList>
            <person name="Feng G."/>
            <person name="Li J."/>
            <person name="Zhu H."/>
        </authorList>
    </citation>
    <scope>NUCLEOTIDE SEQUENCE [LARGE SCALE GENOMIC DNA]</scope>
    <source>
        <strain evidence="3 4">RHCJP20</strain>
    </source>
</reference>
<keyword evidence="2" id="KW-0472">Membrane</keyword>
<dbReference type="InterPro" id="IPR052534">
    <property type="entry name" value="Extracell_DNA_Util/SecSys_Comp"/>
</dbReference>
<dbReference type="RefSeq" id="WP_289470855.1">
    <property type="nucleotide sequence ID" value="NZ_JAUCMM010000009.1"/>
</dbReference>
<proteinExistence type="predicted"/>
<dbReference type="PANTHER" id="PTHR40278:SF1">
    <property type="entry name" value="DNA UTILIZATION PROTEIN HOFN"/>
    <property type="match status" value="1"/>
</dbReference>
<feature type="region of interest" description="Disordered" evidence="1">
    <location>
        <begin position="8"/>
        <end position="35"/>
    </location>
</feature>
<evidence type="ECO:0008006" key="5">
    <source>
        <dbReference type="Google" id="ProtNLM"/>
    </source>
</evidence>
<dbReference type="PANTHER" id="PTHR40278">
    <property type="entry name" value="DNA UTILIZATION PROTEIN HOFN"/>
    <property type="match status" value="1"/>
</dbReference>
<keyword evidence="2" id="KW-1133">Transmembrane helix</keyword>
<gene>
    <name evidence="3" type="ORF">QUG98_12530</name>
</gene>
<accession>A0ABT7TID1</accession>
<dbReference type="Proteomes" id="UP001235720">
    <property type="component" value="Unassembled WGS sequence"/>
</dbReference>
<evidence type="ECO:0000256" key="2">
    <source>
        <dbReference type="SAM" id="Phobius"/>
    </source>
</evidence>